<keyword evidence="2" id="KW-1185">Reference proteome</keyword>
<sequence length="82" mass="9533">MNTVRLTAMQRYYLEALGHQGRKHPPAKWDDVENRLAYCWYASGFAGGVEWDQVRHIVKQSWRMSKAVRTERGSVARLLAVQ</sequence>
<gene>
    <name evidence="1" type="ORF">LA521A_19050</name>
</gene>
<accession>A0ABN6UK74</accession>
<name>A0ABN6UK74_9GAMM</name>
<organism evidence="1 2">
    <name type="scientific">Lysobacter auxotrophicus</name>
    <dbReference type="NCBI Taxonomy" id="2992573"/>
    <lineage>
        <taxon>Bacteria</taxon>
        <taxon>Pseudomonadati</taxon>
        <taxon>Pseudomonadota</taxon>
        <taxon>Gammaproteobacteria</taxon>
        <taxon>Lysobacterales</taxon>
        <taxon>Lysobacteraceae</taxon>
        <taxon>Lysobacter</taxon>
    </lineage>
</organism>
<dbReference type="RefSeq" id="WP_281778691.1">
    <property type="nucleotide sequence ID" value="NZ_AP027041.1"/>
</dbReference>
<dbReference type="Proteomes" id="UP001317822">
    <property type="component" value="Chromosome"/>
</dbReference>
<reference evidence="1 2" key="1">
    <citation type="journal article" date="2023" name="Int. J. Syst. Evol. Microbiol.">
        <title>Physiological and genomic analyses of cobalamin (vitamin B12)-auxotrophy of Lysobacter auxotrophicus sp. nov., a methionine-auxotrophic chitinolytic bacterium isolated from chitin-treated soil.</title>
        <authorList>
            <person name="Saito A."/>
            <person name="Dohra H."/>
            <person name="Hamada M."/>
            <person name="Moriuchi R."/>
            <person name="Kotsuchibashi Y."/>
            <person name="Mori K."/>
        </authorList>
    </citation>
    <scope>NUCLEOTIDE SEQUENCE [LARGE SCALE GENOMIC DNA]</scope>
    <source>
        <strain evidence="1 2">5-21a</strain>
    </source>
</reference>
<protein>
    <submittedName>
        <fullName evidence="1">Uncharacterized protein</fullName>
    </submittedName>
</protein>
<proteinExistence type="predicted"/>
<evidence type="ECO:0000313" key="2">
    <source>
        <dbReference type="Proteomes" id="UP001317822"/>
    </source>
</evidence>
<dbReference type="EMBL" id="AP027041">
    <property type="protein sequence ID" value="BDU16704.1"/>
    <property type="molecule type" value="Genomic_DNA"/>
</dbReference>
<evidence type="ECO:0000313" key="1">
    <source>
        <dbReference type="EMBL" id="BDU16704.1"/>
    </source>
</evidence>